<dbReference type="Gene3D" id="2.40.128.510">
    <property type="entry name" value="Protein of unknown function DUF4738"/>
    <property type="match status" value="1"/>
</dbReference>
<evidence type="ECO:0000313" key="2">
    <source>
        <dbReference type="Proteomes" id="UP001202717"/>
    </source>
</evidence>
<proteinExistence type="predicted"/>
<dbReference type="Proteomes" id="UP001202717">
    <property type="component" value="Chromosome"/>
</dbReference>
<accession>A0ABY7S104</accession>
<gene>
    <name evidence="1" type="ORF">MUN68_006140</name>
</gene>
<evidence type="ECO:0008006" key="3">
    <source>
        <dbReference type="Google" id="ProtNLM"/>
    </source>
</evidence>
<organism evidence="1 2">
    <name type="scientific">Psychroserpens ponticola</name>
    <dbReference type="NCBI Taxonomy" id="2932268"/>
    <lineage>
        <taxon>Bacteria</taxon>
        <taxon>Pseudomonadati</taxon>
        <taxon>Bacteroidota</taxon>
        <taxon>Flavobacteriia</taxon>
        <taxon>Flavobacteriales</taxon>
        <taxon>Flavobacteriaceae</taxon>
        <taxon>Psychroserpens</taxon>
    </lineage>
</organism>
<keyword evidence="2" id="KW-1185">Reference proteome</keyword>
<sequence length="186" mass="21420">MKKSALIILLIAIGFFSCDRRGSAREHLQNSISEFNKKHTDLDLITYYPESYTEVQTDSIISNTFRVSIKNYSRMDAQILMSSETTDKKTKIKYHRIFESEINIALVSKNILSTTINAEDFKNTLQSEFWNNATLEHVWVNQETSNTNEVNLGISFLNPKNKAYKLYELVVTADGKQDLNLIEEHS</sequence>
<reference evidence="1 2" key="1">
    <citation type="submission" date="2023-01" db="EMBL/GenBank/DDBJ databases">
        <title>Psychroserpens ponticola sp. nov., isolated from seawater.</title>
        <authorList>
            <person name="Kristyanto S."/>
            <person name="Jung J."/>
            <person name="Kim J.M."/>
            <person name="Jeon C.O."/>
        </authorList>
    </citation>
    <scope>NUCLEOTIDE SEQUENCE [LARGE SCALE GENOMIC DNA]</scope>
    <source>
        <strain evidence="1 2">MSW6</strain>
    </source>
</reference>
<evidence type="ECO:0000313" key="1">
    <source>
        <dbReference type="EMBL" id="WCO03068.1"/>
    </source>
</evidence>
<name>A0ABY7S104_9FLAO</name>
<dbReference type="EMBL" id="CP116221">
    <property type="protein sequence ID" value="WCO03068.1"/>
    <property type="molecule type" value="Genomic_DNA"/>
</dbReference>
<protein>
    <recommendedName>
        <fullName evidence="3">DUF4738 domain-containing protein</fullName>
    </recommendedName>
</protein>
<dbReference type="RefSeq" id="WP_249993995.1">
    <property type="nucleotide sequence ID" value="NZ_CP116221.1"/>
</dbReference>
<dbReference type="PROSITE" id="PS51257">
    <property type="entry name" value="PROKAR_LIPOPROTEIN"/>
    <property type="match status" value="1"/>
</dbReference>